<comment type="catalytic activity">
    <reaction evidence="1">
        <text>a 1,2-diacyl-sn-glycero-3-phosphocholine + H2O = a 1,2-diacyl-sn-glycero-3-phosphate + choline + H(+)</text>
        <dbReference type="Rhea" id="RHEA:14445"/>
        <dbReference type="ChEBI" id="CHEBI:15354"/>
        <dbReference type="ChEBI" id="CHEBI:15377"/>
        <dbReference type="ChEBI" id="CHEBI:15378"/>
        <dbReference type="ChEBI" id="CHEBI:57643"/>
        <dbReference type="ChEBI" id="CHEBI:58608"/>
        <dbReference type="EC" id="3.1.4.4"/>
    </reaction>
</comment>
<keyword evidence="10" id="KW-1185">Reference proteome</keyword>
<evidence type="ECO:0000256" key="3">
    <source>
        <dbReference type="ARBA" id="ARBA00012027"/>
    </source>
</evidence>
<evidence type="ECO:0000259" key="8">
    <source>
        <dbReference type="PROSITE" id="PS50035"/>
    </source>
</evidence>
<dbReference type="PANTHER" id="PTHR43856:SF1">
    <property type="entry name" value="MITOCHONDRIAL CARDIOLIPIN HYDROLASE"/>
    <property type="match status" value="1"/>
</dbReference>
<evidence type="ECO:0000256" key="1">
    <source>
        <dbReference type="ARBA" id="ARBA00000798"/>
    </source>
</evidence>
<dbReference type="OrthoDB" id="9765044at2"/>
<keyword evidence="7" id="KW-0732">Signal</keyword>
<evidence type="ECO:0000256" key="4">
    <source>
        <dbReference type="ARBA" id="ARBA00022801"/>
    </source>
</evidence>
<evidence type="ECO:0000256" key="5">
    <source>
        <dbReference type="ARBA" id="ARBA00022963"/>
    </source>
</evidence>
<keyword evidence="6" id="KW-0443">Lipid metabolism</keyword>
<dbReference type="EMBL" id="CP041186">
    <property type="protein sequence ID" value="QDG53560.1"/>
    <property type="molecule type" value="Genomic_DNA"/>
</dbReference>
<accession>A0A4Y6PZ91</accession>
<gene>
    <name evidence="9" type="ORF">FIV42_23290</name>
</gene>
<dbReference type="GO" id="GO:0016042">
    <property type="term" value="P:lipid catabolic process"/>
    <property type="evidence" value="ECO:0007669"/>
    <property type="project" value="UniProtKB-KW"/>
</dbReference>
<comment type="similarity">
    <text evidence="2">Belongs to the phospholipase D family.</text>
</comment>
<reference evidence="9 10" key="1">
    <citation type="submission" date="2019-06" db="EMBL/GenBank/DDBJ databases">
        <title>Persicimonas caeni gen. nov., sp. nov., a predatory bacterium isolated from solar saltern.</title>
        <authorList>
            <person name="Wang S."/>
        </authorList>
    </citation>
    <scope>NUCLEOTIDE SEQUENCE [LARGE SCALE GENOMIC DNA]</scope>
    <source>
        <strain evidence="9 10">YN101</strain>
    </source>
</reference>
<dbReference type="SMART" id="SM00155">
    <property type="entry name" value="PLDc"/>
    <property type="match status" value="2"/>
</dbReference>
<feature type="chain" id="PRO_5030106734" description="phospholipase D" evidence="7">
    <location>
        <begin position="21"/>
        <end position="591"/>
    </location>
</feature>
<dbReference type="Pfam" id="PF13091">
    <property type="entry name" value="PLDc_2"/>
    <property type="match status" value="2"/>
</dbReference>
<dbReference type="PANTHER" id="PTHR43856">
    <property type="entry name" value="CARDIOLIPIN HYDROLASE"/>
    <property type="match status" value="1"/>
</dbReference>
<evidence type="ECO:0000256" key="2">
    <source>
        <dbReference type="ARBA" id="ARBA00008664"/>
    </source>
</evidence>
<dbReference type="PROSITE" id="PS50035">
    <property type="entry name" value="PLD"/>
    <property type="match status" value="1"/>
</dbReference>
<dbReference type="GO" id="GO:0004630">
    <property type="term" value="F:phospholipase D activity"/>
    <property type="evidence" value="ECO:0007669"/>
    <property type="project" value="UniProtKB-EC"/>
</dbReference>
<dbReference type="AlphaFoldDB" id="A0A4Y6PZ91"/>
<accession>A0A5B8YAW9</accession>
<dbReference type="PROSITE" id="PS51257">
    <property type="entry name" value="PROKAR_LIPOPROTEIN"/>
    <property type="match status" value="1"/>
</dbReference>
<dbReference type="InterPro" id="IPR025202">
    <property type="entry name" value="PLD-like_dom"/>
</dbReference>
<feature type="signal peptide" evidence="7">
    <location>
        <begin position="1"/>
        <end position="20"/>
    </location>
</feature>
<evidence type="ECO:0000256" key="6">
    <source>
        <dbReference type="ARBA" id="ARBA00023098"/>
    </source>
</evidence>
<feature type="domain" description="PLD phosphodiesterase" evidence="8">
    <location>
        <begin position="464"/>
        <end position="491"/>
    </location>
</feature>
<dbReference type="InterPro" id="IPR051406">
    <property type="entry name" value="PLD_domain"/>
</dbReference>
<evidence type="ECO:0000313" key="9">
    <source>
        <dbReference type="EMBL" id="QDG53560.1"/>
    </source>
</evidence>
<protein>
    <recommendedName>
        <fullName evidence="3">phospholipase D</fullName>
        <ecNumber evidence="3">3.1.4.4</ecNumber>
    </recommendedName>
</protein>
<sequence>MKLFVRSLLAVLVAASVACGGDGRPVEDSPDGKDAQALPHGKADSLYSACEFDHIVLWLNDPATDVAALKVSGVHTRAANNLIEHRNGPDGQLLTSDDDFFGDIEEVDDVYFVGPVALAQLAGGVSSYCEKGDYGVQAETIFSPQPYHTSHLARVQELIESAERSLDIAMYSFRDQGILQAIEDAVDRGVSVRMIFQGTYDDRSEPAGSMSAKLEDAGVTVRWVNKIMHHKFVLVDGPRNTLLEAPGATLASGSGNWSYSAGTRYDENTVVVRGDAELALRFQKEFNHLWAHSRPFDWNDELVYFESMPIEAGMIPDHDGLDAKFTSANFRTYYSSRYGNTFSVERGRDEVSDRIVELIEEADESIWIASGHLRSRPISEALLQKWQDHPDMDIRIYLDGQEYISEWYHGEQERELVDCLDEAGDSEAQRQDCLDKGFYFSFEMQRAGIPTRFKYYSYRWHYTYAVQMHHKYLIFDGDTVASGSYNLSDNAEHNTMENLVVYRASHYPQLVGAFVDNFTDIWETGRAEGVLGQLTDLIENATTQIPIVFEPMALTWQEVTDLKALIRDTCPAINSEDYRRYPEDHEVCYLD</sequence>
<dbReference type="Gene3D" id="3.30.870.10">
    <property type="entry name" value="Endonuclease Chain A"/>
    <property type="match status" value="2"/>
</dbReference>
<name>A0A4Y6PZ91_PERCE</name>
<proteinExistence type="inferred from homology"/>
<keyword evidence="4" id="KW-0378">Hydrolase</keyword>
<dbReference type="EC" id="3.1.4.4" evidence="3"/>
<dbReference type="SUPFAM" id="SSF56024">
    <property type="entry name" value="Phospholipase D/nuclease"/>
    <property type="match status" value="2"/>
</dbReference>
<evidence type="ECO:0000256" key="7">
    <source>
        <dbReference type="SAM" id="SignalP"/>
    </source>
</evidence>
<organism evidence="9 10">
    <name type="scientific">Persicimonas caeni</name>
    <dbReference type="NCBI Taxonomy" id="2292766"/>
    <lineage>
        <taxon>Bacteria</taxon>
        <taxon>Deltaproteobacteria</taxon>
        <taxon>Bradymonadales</taxon>
        <taxon>Bradymonadaceae</taxon>
        <taxon>Persicimonas</taxon>
    </lineage>
</organism>
<keyword evidence="5" id="KW-0442">Lipid degradation</keyword>
<evidence type="ECO:0000313" key="10">
    <source>
        <dbReference type="Proteomes" id="UP000315995"/>
    </source>
</evidence>
<dbReference type="GO" id="GO:0016891">
    <property type="term" value="F:RNA endonuclease activity producing 5'-phosphomonoesters, hydrolytic mechanism"/>
    <property type="evidence" value="ECO:0007669"/>
    <property type="project" value="TreeGrafter"/>
</dbReference>
<dbReference type="Proteomes" id="UP000315995">
    <property type="component" value="Chromosome"/>
</dbReference>
<dbReference type="RefSeq" id="WP_141200014.1">
    <property type="nucleotide sequence ID" value="NZ_CP041186.1"/>
</dbReference>
<dbReference type="InterPro" id="IPR001736">
    <property type="entry name" value="PLipase_D/transphosphatidylase"/>
</dbReference>
<dbReference type="GO" id="GO:0006793">
    <property type="term" value="P:phosphorus metabolic process"/>
    <property type="evidence" value="ECO:0007669"/>
    <property type="project" value="UniProtKB-ARBA"/>
</dbReference>